<dbReference type="InterPro" id="IPR017441">
    <property type="entry name" value="Protein_kinase_ATP_BS"/>
</dbReference>
<dbReference type="GO" id="GO:0000287">
    <property type="term" value="F:magnesium ion binding"/>
    <property type="evidence" value="ECO:0007669"/>
    <property type="project" value="UniProtKB-ARBA"/>
</dbReference>
<proteinExistence type="inferred from homology"/>
<dbReference type="GO" id="GO:0004674">
    <property type="term" value="F:protein serine/threonine kinase activity"/>
    <property type="evidence" value="ECO:0000318"/>
    <property type="project" value="GO_Central"/>
</dbReference>
<evidence type="ECO:0000256" key="16">
    <source>
        <dbReference type="ARBA" id="ARBA00047899"/>
    </source>
</evidence>
<dbReference type="Gene3D" id="1.10.510.10">
    <property type="entry name" value="Transferase(Phosphotransferase) domain 1"/>
    <property type="match status" value="1"/>
</dbReference>
<dbReference type="SUPFAM" id="SSF56112">
    <property type="entry name" value="Protein kinase-like (PK-like)"/>
    <property type="match status" value="1"/>
</dbReference>
<dbReference type="PROSITE" id="PS00108">
    <property type="entry name" value="PROTEIN_KINASE_ST"/>
    <property type="match status" value="1"/>
</dbReference>
<evidence type="ECO:0000256" key="14">
    <source>
        <dbReference type="ARBA" id="ARBA00022843"/>
    </source>
</evidence>
<evidence type="ECO:0000256" key="4">
    <source>
        <dbReference type="ARBA" id="ARBA00022473"/>
    </source>
</evidence>
<evidence type="ECO:0000256" key="15">
    <source>
        <dbReference type="ARBA" id="ARBA00022871"/>
    </source>
</evidence>
<feature type="domain" description="Protein kinase" evidence="21">
    <location>
        <begin position="12"/>
        <end position="279"/>
    </location>
</feature>
<keyword evidence="20" id="KW-0472">Membrane</keyword>
<evidence type="ECO:0000256" key="19">
    <source>
        <dbReference type="RuleBase" id="RU000304"/>
    </source>
</evidence>
<organism evidence="22 23">
    <name type="scientific">Ciona intestinalis</name>
    <name type="common">Transparent sea squirt</name>
    <name type="synonym">Ascidia intestinalis</name>
    <dbReference type="NCBI Taxonomy" id="7719"/>
    <lineage>
        <taxon>Eukaryota</taxon>
        <taxon>Metazoa</taxon>
        <taxon>Chordata</taxon>
        <taxon>Tunicata</taxon>
        <taxon>Ascidiacea</taxon>
        <taxon>Phlebobranchia</taxon>
        <taxon>Cionidae</taxon>
        <taxon>Ciona</taxon>
    </lineage>
</organism>
<dbReference type="GO" id="GO:0007283">
    <property type="term" value="P:spermatogenesis"/>
    <property type="evidence" value="ECO:0007669"/>
    <property type="project" value="UniProtKB-KW"/>
</dbReference>
<protein>
    <recommendedName>
        <fullName evidence="3">non-specific serine/threonine protein kinase</fullName>
        <ecNumber evidence="3">2.7.11.1</ecNumber>
    </recommendedName>
</protein>
<evidence type="ECO:0000256" key="10">
    <source>
        <dbReference type="ARBA" id="ARBA00022777"/>
    </source>
</evidence>
<keyword evidence="11" id="KW-0221">Differentiation</keyword>
<dbReference type="GO" id="GO:0030154">
    <property type="term" value="P:cell differentiation"/>
    <property type="evidence" value="ECO:0007669"/>
    <property type="project" value="UniProtKB-KW"/>
</dbReference>
<reference evidence="22" key="4">
    <citation type="submission" date="2025-09" db="UniProtKB">
        <authorList>
            <consortium name="Ensembl"/>
        </authorList>
    </citation>
    <scope>IDENTIFICATION</scope>
</reference>
<keyword evidence="8" id="KW-0479">Metal-binding</keyword>
<sequence>CSETEMLRSKGYILRNTIGQGTYSKVKRACSIAMKRDIAIKIISRDDAPEVFRKKFLPREVEVLSILEHPSIVKVFEIFETKNPARLYIVTEYFHNGDLLDHVKSKGSMDEMVARPVIADVCRAGSYLHHNNISHRDIKCENILLHVVPGCKGAAYQAKLCDFGFARRFPTRTSGQGWLSNTFCGSAAYASPEILERKLHNPMSADVWATGVVVFITVFGAMPFDDTDIRTMVKMQKRGDVTHHRSNKVSVIASELIGSILRPHPRHRPTMQGILRHRW</sequence>
<keyword evidence="5 19" id="KW-0723">Serine/threonine-protein kinase</keyword>
<accession>H2XPY6</accession>
<evidence type="ECO:0000256" key="12">
    <source>
        <dbReference type="ARBA" id="ARBA00022840"/>
    </source>
</evidence>
<dbReference type="EC" id="2.7.11.1" evidence="3"/>
<evidence type="ECO:0000256" key="1">
    <source>
        <dbReference type="ARBA" id="ARBA00001946"/>
    </source>
</evidence>
<comment type="cofactor">
    <cofactor evidence="1">
        <name>Mg(2+)</name>
        <dbReference type="ChEBI" id="CHEBI:18420"/>
    </cofactor>
</comment>
<dbReference type="PANTHER" id="PTHR24346">
    <property type="entry name" value="MAP/MICROTUBULE AFFINITY-REGULATING KINASE"/>
    <property type="match status" value="1"/>
</dbReference>
<dbReference type="PROSITE" id="PS00107">
    <property type="entry name" value="PROTEIN_KINASE_ATP"/>
    <property type="match status" value="1"/>
</dbReference>
<feature type="transmembrane region" description="Helical" evidence="20">
    <location>
        <begin position="207"/>
        <end position="224"/>
    </location>
</feature>
<evidence type="ECO:0000256" key="3">
    <source>
        <dbReference type="ARBA" id="ARBA00012513"/>
    </source>
</evidence>
<dbReference type="AlphaFoldDB" id="H2XPY6"/>
<keyword evidence="4" id="KW-0217">Developmental protein</keyword>
<keyword evidence="7" id="KW-0808">Transferase</keyword>
<dbReference type="GO" id="GO:0005524">
    <property type="term" value="F:ATP binding"/>
    <property type="evidence" value="ECO:0007669"/>
    <property type="project" value="UniProtKB-UniRule"/>
</dbReference>
<dbReference type="EMBL" id="EAAA01000835">
    <property type="status" value="NOT_ANNOTATED_CDS"/>
    <property type="molecule type" value="Genomic_DNA"/>
</dbReference>
<dbReference type="OMA" id="MQPKAWG"/>
<keyword evidence="12 18" id="KW-0067">ATP-binding</keyword>
<keyword evidence="14" id="KW-0832">Ubl conjugation</keyword>
<evidence type="ECO:0000256" key="7">
    <source>
        <dbReference type="ARBA" id="ARBA00022679"/>
    </source>
</evidence>
<comment type="catalytic activity">
    <reaction evidence="16">
        <text>L-threonyl-[protein] + ATP = O-phospho-L-threonyl-[protein] + ADP + H(+)</text>
        <dbReference type="Rhea" id="RHEA:46608"/>
        <dbReference type="Rhea" id="RHEA-COMP:11060"/>
        <dbReference type="Rhea" id="RHEA-COMP:11605"/>
        <dbReference type="ChEBI" id="CHEBI:15378"/>
        <dbReference type="ChEBI" id="CHEBI:30013"/>
        <dbReference type="ChEBI" id="CHEBI:30616"/>
        <dbReference type="ChEBI" id="CHEBI:61977"/>
        <dbReference type="ChEBI" id="CHEBI:456216"/>
        <dbReference type="EC" id="2.7.11.1"/>
    </reaction>
</comment>
<feature type="binding site" evidence="18">
    <location>
        <position position="41"/>
    </location>
    <ligand>
        <name>ATP</name>
        <dbReference type="ChEBI" id="CHEBI:30616"/>
    </ligand>
</feature>
<evidence type="ECO:0000313" key="23">
    <source>
        <dbReference type="Proteomes" id="UP000008144"/>
    </source>
</evidence>
<evidence type="ECO:0000259" key="21">
    <source>
        <dbReference type="PROSITE" id="PS50011"/>
    </source>
</evidence>
<dbReference type="GeneTree" id="ENSGT00940000164769"/>
<evidence type="ECO:0000256" key="13">
    <source>
        <dbReference type="ARBA" id="ARBA00022842"/>
    </source>
</evidence>
<reference evidence="22" key="2">
    <citation type="journal article" date="2008" name="Genome Biol.">
        <title>Improved genome assembly and evidence-based global gene model set for the chordate Ciona intestinalis: new insight into intron and operon populations.</title>
        <authorList>
            <person name="Satou Y."/>
            <person name="Mineta K."/>
            <person name="Ogasawara M."/>
            <person name="Sasakura Y."/>
            <person name="Shoguchi E."/>
            <person name="Ueno K."/>
            <person name="Yamada L."/>
            <person name="Matsumoto J."/>
            <person name="Wasserscheid J."/>
            <person name="Dewar K."/>
            <person name="Wiley G.B."/>
            <person name="Macmil S.L."/>
            <person name="Roe B.A."/>
            <person name="Zeller R.W."/>
            <person name="Hastings K.E."/>
            <person name="Lemaire P."/>
            <person name="Lindquist E."/>
            <person name="Endo T."/>
            <person name="Hotta K."/>
            <person name="Inaba K."/>
        </authorList>
    </citation>
    <scope>NUCLEOTIDE SEQUENCE [LARGE SCALE GENOMIC DNA]</scope>
    <source>
        <strain evidence="22">wild type</strain>
    </source>
</reference>
<evidence type="ECO:0000256" key="18">
    <source>
        <dbReference type="PROSITE-ProRule" id="PRU10141"/>
    </source>
</evidence>
<dbReference type="PROSITE" id="PS50011">
    <property type="entry name" value="PROTEIN_KINASE_DOM"/>
    <property type="match status" value="1"/>
</dbReference>
<reference evidence="23" key="1">
    <citation type="journal article" date="2002" name="Science">
        <title>The draft genome of Ciona intestinalis: insights into chordate and vertebrate origins.</title>
        <authorList>
            <person name="Dehal P."/>
            <person name="Satou Y."/>
            <person name="Campbell R.K."/>
            <person name="Chapman J."/>
            <person name="Degnan B."/>
            <person name="De Tomaso A."/>
            <person name="Davidson B."/>
            <person name="Di Gregorio A."/>
            <person name="Gelpke M."/>
            <person name="Goodstein D.M."/>
            <person name="Harafuji N."/>
            <person name="Hastings K.E."/>
            <person name="Ho I."/>
            <person name="Hotta K."/>
            <person name="Huang W."/>
            <person name="Kawashima T."/>
            <person name="Lemaire P."/>
            <person name="Martinez D."/>
            <person name="Meinertzhagen I.A."/>
            <person name="Necula S."/>
            <person name="Nonaka M."/>
            <person name="Putnam N."/>
            <person name="Rash S."/>
            <person name="Saiga H."/>
            <person name="Satake M."/>
            <person name="Terry A."/>
            <person name="Yamada L."/>
            <person name="Wang H.G."/>
            <person name="Awazu S."/>
            <person name="Azumi K."/>
            <person name="Boore J."/>
            <person name="Branno M."/>
            <person name="Chin-Bow S."/>
            <person name="DeSantis R."/>
            <person name="Doyle S."/>
            <person name="Francino P."/>
            <person name="Keys D.N."/>
            <person name="Haga S."/>
            <person name="Hayashi H."/>
            <person name="Hino K."/>
            <person name="Imai K.S."/>
            <person name="Inaba K."/>
            <person name="Kano S."/>
            <person name="Kobayashi K."/>
            <person name="Kobayashi M."/>
            <person name="Lee B.I."/>
            <person name="Makabe K.W."/>
            <person name="Manohar C."/>
            <person name="Matassi G."/>
            <person name="Medina M."/>
            <person name="Mochizuki Y."/>
            <person name="Mount S."/>
            <person name="Morishita T."/>
            <person name="Miura S."/>
            <person name="Nakayama A."/>
            <person name="Nishizaka S."/>
            <person name="Nomoto H."/>
            <person name="Ohta F."/>
            <person name="Oishi K."/>
            <person name="Rigoutsos I."/>
            <person name="Sano M."/>
            <person name="Sasaki A."/>
            <person name="Sasakura Y."/>
            <person name="Shoguchi E."/>
            <person name="Shin-i T."/>
            <person name="Spagnuolo A."/>
            <person name="Stainier D."/>
            <person name="Suzuki M.M."/>
            <person name="Tassy O."/>
            <person name="Takatori N."/>
            <person name="Tokuoka M."/>
            <person name="Yagi K."/>
            <person name="Yoshizaki F."/>
            <person name="Wada S."/>
            <person name="Zhang C."/>
            <person name="Hyatt P.D."/>
            <person name="Larimer F."/>
            <person name="Detter C."/>
            <person name="Doggett N."/>
            <person name="Glavina T."/>
            <person name="Hawkins T."/>
            <person name="Richardson P."/>
            <person name="Lucas S."/>
            <person name="Kohara Y."/>
            <person name="Levine M."/>
            <person name="Satoh N."/>
            <person name="Rokhsar D.S."/>
        </authorList>
    </citation>
    <scope>NUCLEOTIDE SEQUENCE [LARGE SCALE GENOMIC DNA]</scope>
</reference>
<dbReference type="InterPro" id="IPR011009">
    <property type="entry name" value="Kinase-like_dom_sf"/>
</dbReference>
<evidence type="ECO:0000256" key="8">
    <source>
        <dbReference type="ARBA" id="ARBA00022723"/>
    </source>
</evidence>
<evidence type="ECO:0000313" key="22">
    <source>
        <dbReference type="Ensembl" id="ENSCINP00000031720.1"/>
    </source>
</evidence>
<comment type="catalytic activity">
    <reaction evidence="17">
        <text>L-seryl-[protein] + ATP = O-phospho-L-seryl-[protein] + ADP + H(+)</text>
        <dbReference type="Rhea" id="RHEA:17989"/>
        <dbReference type="Rhea" id="RHEA-COMP:9863"/>
        <dbReference type="Rhea" id="RHEA-COMP:11604"/>
        <dbReference type="ChEBI" id="CHEBI:15378"/>
        <dbReference type="ChEBI" id="CHEBI:29999"/>
        <dbReference type="ChEBI" id="CHEBI:30616"/>
        <dbReference type="ChEBI" id="CHEBI:83421"/>
        <dbReference type="ChEBI" id="CHEBI:456216"/>
        <dbReference type="EC" id="2.7.11.1"/>
    </reaction>
</comment>
<dbReference type="GO" id="GO:0005634">
    <property type="term" value="C:nucleus"/>
    <property type="evidence" value="ECO:0000318"/>
    <property type="project" value="GO_Central"/>
</dbReference>
<keyword evidence="13" id="KW-0460">Magnesium</keyword>
<evidence type="ECO:0000256" key="6">
    <source>
        <dbReference type="ARBA" id="ARBA00022553"/>
    </source>
</evidence>
<evidence type="ECO:0000256" key="20">
    <source>
        <dbReference type="SAM" id="Phobius"/>
    </source>
</evidence>
<dbReference type="InterPro" id="IPR000719">
    <property type="entry name" value="Prot_kinase_dom"/>
</dbReference>
<keyword evidence="20" id="KW-1133">Transmembrane helix</keyword>
<dbReference type="InParanoid" id="H2XPY6"/>
<keyword evidence="9 18" id="KW-0547">Nucleotide-binding</keyword>
<dbReference type="GO" id="GO:0005737">
    <property type="term" value="C:cytoplasm"/>
    <property type="evidence" value="ECO:0000318"/>
    <property type="project" value="GO_Central"/>
</dbReference>
<dbReference type="Proteomes" id="UP000008144">
    <property type="component" value="Chromosome 11"/>
</dbReference>
<name>H2XPY6_CIOIN</name>
<keyword evidence="6" id="KW-0597">Phosphoprotein</keyword>
<evidence type="ECO:0000256" key="17">
    <source>
        <dbReference type="ARBA" id="ARBA00048679"/>
    </source>
</evidence>
<dbReference type="Ensembl" id="ENSCINT00000031954.1">
    <property type="protein sequence ID" value="ENSCINP00000031720.1"/>
    <property type="gene ID" value="ENSCING00000022812.1"/>
</dbReference>
<dbReference type="Pfam" id="PF00069">
    <property type="entry name" value="Pkinase"/>
    <property type="match status" value="1"/>
</dbReference>
<dbReference type="PANTHER" id="PTHR24346:SF102">
    <property type="entry name" value="TESTIS-SPECIFIC SERINE_THREONINE-PROTEIN KINASE 1"/>
    <property type="match status" value="1"/>
</dbReference>
<dbReference type="GO" id="GO:0035556">
    <property type="term" value="P:intracellular signal transduction"/>
    <property type="evidence" value="ECO:0000318"/>
    <property type="project" value="GO_Central"/>
</dbReference>
<dbReference type="STRING" id="7719.ENSCINP00000031720"/>
<reference evidence="22" key="3">
    <citation type="submission" date="2025-08" db="UniProtKB">
        <authorList>
            <consortium name="Ensembl"/>
        </authorList>
    </citation>
    <scope>IDENTIFICATION</scope>
</reference>
<keyword evidence="10" id="KW-0418">Kinase</keyword>
<dbReference type="FunFam" id="1.10.510.10:FF:000658">
    <property type="entry name" value="Protein CBG12184"/>
    <property type="match status" value="1"/>
</dbReference>
<keyword evidence="23" id="KW-1185">Reference proteome</keyword>
<evidence type="ECO:0000256" key="11">
    <source>
        <dbReference type="ARBA" id="ARBA00022782"/>
    </source>
</evidence>
<keyword evidence="15" id="KW-0744">Spermatogenesis</keyword>
<dbReference type="PIRSF" id="PIRSF000654">
    <property type="entry name" value="Integrin-linked_kinase"/>
    <property type="match status" value="1"/>
</dbReference>
<evidence type="ECO:0000256" key="9">
    <source>
        <dbReference type="ARBA" id="ARBA00022741"/>
    </source>
</evidence>
<evidence type="ECO:0000256" key="5">
    <source>
        <dbReference type="ARBA" id="ARBA00022527"/>
    </source>
</evidence>
<comment type="similarity">
    <text evidence="2">Belongs to the protein kinase superfamily. CAMK Ser/Thr protein kinase family.</text>
</comment>
<dbReference type="InterPro" id="IPR008271">
    <property type="entry name" value="Ser/Thr_kinase_AS"/>
</dbReference>
<keyword evidence="20" id="KW-0812">Transmembrane</keyword>
<dbReference type="SMART" id="SM00220">
    <property type="entry name" value="S_TKc"/>
    <property type="match status" value="1"/>
</dbReference>
<dbReference type="HOGENOM" id="CLU_000288_63_0_1"/>
<evidence type="ECO:0000256" key="2">
    <source>
        <dbReference type="ARBA" id="ARBA00006692"/>
    </source>
</evidence>